<feature type="compositionally biased region" description="Low complexity" evidence="6">
    <location>
        <begin position="2101"/>
        <end position="2117"/>
    </location>
</feature>
<feature type="compositionally biased region" description="Basic and acidic residues" evidence="6">
    <location>
        <begin position="1859"/>
        <end position="1879"/>
    </location>
</feature>
<proteinExistence type="predicted"/>
<feature type="coiled-coil region" evidence="5">
    <location>
        <begin position="327"/>
        <end position="466"/>
    </location>
</feature>
<feature type="compositionally biased region" description="Polar residues" evidence="6">
    <location>
        <begin position="2090"/>
        <end position="2100"/>
    </location>
</feature>
<feature type="compositionally biased region" description="Polar residues" evidence="6">
    <location>
        <begin position="1904"/>
        <end position="1917"/>
    </location>
</feature>
<feature type="region of interest" description="Disordered" evidence="6">
    <location>
        <begin position="176"/>
        <end position="213"/>
    </location>
</feature>
<dbReference type="RefSeq" id="XP_030829859.1">
    <property type="nucleotide sequence ID" value="XM_030973999.1"/>
</dbReference>
<feature type="compositionally biased region" description="Basic and acidic residues" evidence="6">
    <location>
        <begin position="1166"/>
        <end position="1182"/>
    </location>
</feature>
<accession>A0A7M7N267</accession>
<feature type="coiled-coil region" evidence="5">
    <location>
        <begin position="215"/>
        <end position="284"/>
    </location>
</feature>
<keyword evidence="9" id="KW-1185">Reference proteome</keyword>
<feature type="coiled-coil region" evidence="5">
    <location>
        <begin position="60"/>
        <end position="115"/>
    </location>
</feature>
<keyword evidence="2" id="KW-0597">Phosphoprotein</keyword>
<evidence type="ECO:0000256" key="6">
    <source>
        <dbReference type="SAM" id="MobiDB-lite"/>
    </source>
</evidence>
<feature type="compositionally biased region" description="Basic residues" evidence="6">
    <location>
        <begin position="2129"/>
        <end position="2142"/>
    </location>
</feature>
<feature type="compositionally biased region" description="Basic and acidic residues" evidence="6">
    <location>
        <begin position="1505"/>
        <end position="1521"/>
    </location>
</feature>
<evidence type="ECO:0000256" key="2">
    <source>
        <dbReference type="ARBA" id="ARBA00022553"/>
    </source>
</evidence>
<feature type="compositionally biased region" description="Low complexity" evidence="6">
    <location>
        <begin position="2043"/>
        <end position="2067"/>
    </location>
</feature>
<dbReference type="OrthoDB" id="10046003at2759"/>
<dbReference type="PANTHER" id="PTHR15742">
    <property type="entry name" value="GIRDIN"/>
    <property type="match status" value="1"/>
</dbReference>
<dbReference type="EnsemblMetazoa" id="XM_030973999">
    <property type="protein sequence ID" value="XP_030829859"/>
    <property type="gene ID" value="LOC578090"/>
</dbReference>
<feature type="compositionally biased region" description="Basic and acidic residues" evidence="6">
    <location>
        <begin position="900"/>
        <end position="916"/>
    </location>
</feature>
<feature type="compositionally biased region" description="Gly residues" evidence="6">
    <location>
        <begin position="2068"/>
        <end position="2080"/>
    </location>
</feature>
<evidence type="ECO:0000256" key="5">
    <source>
        <dbReference type="SAM" id="Coils"/>
    </source>
</evidence>
<evidence type="ECO:0000313" key="9">
    <source>
        <dbReference type="Proteomes" id="UP000007110"/>
    </source>
</evidence>
<feature type="compositionally biased region" description="Basic and acidic residues" evidence="6">
    <location>
        <begin position="927"/>
        <end position="952"/>
    </location>
</feature>
<feature type="region of interest" description="Disordered" evidence="6">
    <location>
        <begin position="1780"/>
        <end position="2142"/>
    </location>
</feature>
<organism evidence="8 9">
    <name type="scientific">Strongylocentrotus purpuratus</name>
    <name type="common">Purple sea urchin</name>
    <dbReference type="NCBI Taxonomy" id="7668"/>
    <lineage>
        <taxon>Eukaryota</taxon>
        <taxon>Metazoa</taxon>
        <taxon>Echinodermata</taxon>
        <taxon>Eleutherozoa</taxon>
        <taxon>Echinozoa</taxon>
        <taxon>Echinoidea</taxon>
        <taxon>Euechinoidea</taxon>
        <taxon>Echinacea</taxon>
        <taxon>Camarodonta</taxon>
        <taxon>Echinidea</taxon>
        <taxon>Strongylocentrotidae</taxon>
        <taxon>Strongylocentrotus</taxon>
    </lineage>
</organism>
<dbReference type="GO" id="GO:0005615">
    <property type="term" value="C:extracellular space"/>
    <property type="evidence" value="ECO:0007669"/>
    <property type="project" value="InterPro"/>
</dbReference>
<dbReference type="InterPro" id="IPR027881">
    <property type="entry name" value="SOGA_CC"/>
</dbReference>
<reference evidence="9" key="1">
    <citation type="submission" date="2015-02" db="EMBL/GenBank/DDBJ databases">
        <title>Genome sequencing for Strongylocentrotus purpuratus.</title>
        <authorList>
            <person name="Murali S."/>
            <person name="Liu Y."/>
            <person name="Vee V."/>
            <person name="English A."/>
            <person name="Wang M."/>
            <person name="Skinner E."/>
            <person name="Han Y."/>
            <person name="Muzny D.M."/>
            <person name="Worley K.C."/>
            <person name="Gibbs R.A."/>
        </authorList>
    </citation>
    <scope>NUCLEOTIDE SEQUENCE</scope>
</reference>
<evidence type="ECO:0000256" key="4">
    <source>
        <dbReference type="ARBA" id="ARBA00023136"/>
    </source>
</evidence>
<name>A0A7M7N267_STRPU</name>
<dbReference type="PANTHER" id="PTHR15742:SF5">
    <property type="entry name" value="GIRDIN"/>
    <property type="match status" value="1"/>
</dbReference>
<feature type="compositionally biased region" description="Polar residues" evidence="6">
    <location>
        <begin position="202"/>
        <end position="212"/>
    </location>
</feature>
<sequence length="2142" mass="241761">MVSNLVFVIAHANTRLHRSEVEFLQRKFAQESDAKSQEIKEKARLLRSTASSDSSFEYDISALLNDLQESTERERDLQNQLQLVEEESDVIRKDLNEVEQEKEALEFELERFKMRFGTLEEPKRAADSSKGVGSEKEAELRLQLMLAEQEATVMRRKLVELDAKNEELEGALARLSERLPDDDDTAPLPQRQGPVGEEAGPKTTSHSESGNNAEVEALRRHVEELMQENDGLRTKVEMLDEVDAEYRINPDEHIRGEPELRAKLHQAERAITTLKKRLIESEYEGRSLQMEAESLRKLAHISGAEGGGGGHGKHRGKSLETKLRAQVSLLNTEADAMRRQIVTLEIQNEQLQDELEKQMQTNATAAATSPNADSDRERLEALQQKIAQLEEELGDLLLVVKSKDVTQEQQEKELQASKRECGQLRREMLAKESILKQRIGEEESMKEVLEQQLRIVEERADALQDHLQDECKGAPSQSEVKCAPPDVTISDETTTTSEEKPLHAKQTDQGFWMQRVAALERDLAEERQRCRAAEKRAELLGGDVAEAPPQSPRPGEGEETALREREKELLKFELNEYRMTIDELKAELIQERDERMAEKSEFDHKLAVIMEERERYDTLHELEKESSMIQLKMEGMKWRQERAQLFNRIDEVKAKMTDLEKQAGGEMKRSTSGSSPVHSQREESQKLLQRLETEVEGLDGECWKYRQLAEVLKSKMERLTAQNEELKASNDILTQERTILHAKLSNTEQEKSENEVRIKRERDTFGMERDKLRDLQMERDELERILQPLQTRIDHLVADSEAVLNKKEQLENSVMTLTAMLDEAEEARQRAENALKEHEHNIQNDSSRLRQEFDEELSLRVKDKNMMIDDLEKEVRTKSKEIENLNERLKSLERDLDGSRKSLDDFQKKDVAERQRSSPSGSPKGSPTRDPEQLRQKLATKEREWSQQRKGFEDTVDRLNSTLKARESAWDNERGDLKNDLSKAQQVRRDKEIAWNSERAKLIKEIEELKASLSKSESESKRQVNELRQRLEAATELVETYRLGETKFKEERRRLLQQIEDKESSVQVKQKEIERTQTQLSNQQKRLERVRVEILDRFHREEKVWKAEITASKFKLEAETKYFNDEVGSLQKRLENESNDYQSQKEQLYESKAELDRLRSIVDNADREKESLRSEKERENLAAKRSRQVLENAQHEKEKLATGLSQEKHRREVLQKSYASEKAGWEVSRNEMMARITRLEQQTKLKKVKLEDLQARLQASWDQERIEHKRLLTEANYRVMDMQKEVERRDSQRSREGSATGGVLAKKMLEDERMKSTERIHELGSELQKSKDGHKRIGQLEARYQRDRELWRKERSDLQKRLQDSLATRRLEHNKIDSFLQELQNLKGAVEATDRLTKTEIQNGGRHEQIIVSVQTQKTVVKTTETKPLQKAPPPPTSEENNAIYRQLRKQVSEPANVCATAAAEKSGDPVNLGSTPLITHRHSASERPANFTLDENASPSARTGIEERSKSQSDVTRRDSGPPPKPPAKPPRQFSQKEESSNSTSPRATSQPTTTPRQQTQGEYLQSRRSQSRSAEVLTSSPTKSPRSPVRVISSAHVGGGLEIASTKPAKASTTVKTVVTETKERRTQAPPKTKIDETEHAQFQETHFGRVPHVTIIDRDTAQAGKKTTVTEIVQESKTTVQESNVPVASSTPDVSQIGNSTARKPQVSITRSVSDRRHDADKPTIVVKQGRFDVMGLLRETDRKTARPRSESPSRVDLQIRLAELDRNRVLSTKMMFEGSQPSTSGSAPALQRRSASTDSPCVSDTDSERHTDSEIVARSPTSRQLSPSMSDSRLPGDSRAAGGVSPQIGRSHVSRASERPKSMCANIDRRSKPSSDVESMGRSSPYPTPPPGFLLPKHINGTTSKPSVATSPTVAAARGVEPPRGKAYNVPIPPSELGSFGEGPLTHIPGHLERTKSQIQAQSKPTAPPPLSDKTPPESPKHGSERGKRVSPRSARAQFFSEVPSPTSSKSLKSQVAAQERKTSNNNNNAAAVQQPSPTSSVASTATASSTKSKATGSSSKGTSSGGAKGASGGTVKGASGTSKSDFGTSTKSSHQPPSKASPWSASPAVSIPQQQRMGAQPATKVKKGKFSSKSSKK</sequence>
<keyword evidence="4" id="KW-0472">Membrane</keyword>
<feature type="compositionally biased region" description="Polar residues" evidence="6">
    <location>
        <begin position="1686"/>
        <end position="1715"/>
    </location>
</feature>
<reference evidence="8" key="2">
    <citation type="submission" date="2021-01" db="UniProtKB">
        <authorList>
            <consortium name="EnsemblMetazoa"/>
        </authorList>
    </citation>
    <scope>IDENTIFICATION</scope>
</reference>
<feature type="region of interest" description="Disordered" evidence="6">
    <location>
        <begin position="660"/>
        <end position="686"/>
    </location>
</feature>
<evidence type="ECO:0000259" key="7">
    <source>
        <dbReference type="Pfam" id="PF11365"/>
    </source>
</evidence>
<feature type="region of interest" description="Disordered" evidence="6">
    <location>
        <begin position="829"/>
        <end position="850"/>
    </location>
</feature>
<dbReference type="KEGG" id="spu:578090"/>
<feature type="compositionally biased region" description="Basic and acidic residues" evidence="6">
    <location>
        <begin position="660"/>
        <end position="669"/>
    </location>
</feature>
<dbReference type="OMA" id="LRTKVEM"/>
<feature type="compositionally biased region" description="Low complexity" evidence="6">
    <location>
        <begin position="1544"/>
        <end position="1562"/>
    </location>
</feature>
<feature type="region of interest" description="Disordered" evidence="6">
    <location>
        <begin position="541"/>
        <end position="562"/>
    </location>
</feature>
<feature type="compositionally biased region" description="Basic and acidic residues" evidence="6">
    <location>
        <begin position="1623"/>
        <end position="1644"/>
    </location>
</feature>
<evidence type="ECO:0000256" key="3">
    <source>
        <dbReference type="ARBA" id="ARBA00023054"/>
    </source>
</evidence>
<protein>
    <recommendedName>
        <fullName evidence="7">SOGA coiled-coil domain-containing protein</fullName>
    </recommendedName>
</protein>
<keyword evidence="3 5" id="KW-0175">Coiled coil</keyword>
<feature type="region of interest" description="Disordered" evidence="6">
    <location>
        <begin position="1166"/>
        <end position="1199"/>
    </location>
</feature>
<feature type="coiled-coil region" evidence="5">
    <location>
        <begin position="567"/>
        <end position="601"/>
    </location>
</feature>
<feature type="compositionally biased region" description="Polar residues" evidence="6">
    <location>
        <begin position="1563"/>
        <end position="1587"/>
    </location>
</feature>
<dbReference type="InParanoid" id="A0A7M7N267"/>
<dbReference type="GO" id="GO:0010506">
    <property type="term" value="P:regulation of autophagy"/>
    <property type="evidence" value="ECO:0007669"/>
    <property type="project" value="InterPro"/>
</dbReference>
<evidence type="ECO:0000313" key="8">
    <source>
        <dbReference type="EnsemblMetazoa" id="XP_030829859"/>
    </source>
</evidence>
<feature type="region of interest" description="Disordered" evidence="6">
    <location>
        <begin position="1686"/>
        <end position="1726"/>
    </location>
</feature>
<comment type="subcellular location">
    <subcellularLocation>
        <location evidence="1">Membrane</location>
    </subcellularLocation>
</comment>
<feature type="compositionally biased region" description="Basic and acidic residues" evidence="6">
    <location>
        <begin position="1810"/>
        <end position="1819"/>
    </location>
</feature>
<evidence type="ECO:0000256" key="1">
    <source>
        <dbReference type="ARBA" id="ARBA00004370"/>
    </source>
</evidence>
<feature type="compositionally biased region" description="Polar residues" evidence="6">
    <location>
        <begin position="1797"/>
        <end position="1808"/>
    </location>
</feature>
<feature type="compositionally biased region" description="Polar residues" evidence="6">
    <location>
        <begin position="1823"/>
        <end position="1835"/>
    </location>
</feature>
<feature type="compositionally biased region" description="Basic and acidic residues" evidence="6">
    <location>
        <begin position="1716"/>
        <end position="1725"/>
    </location>
</feature>
<dbReference type="GeneID" id="578090"/>
<feature type="compositionally biased region" description="Polar residues" evidence="6">
    <location>
        <begin position="2008"/>
        <end position="2021"/>
    </location>
</feature>
<dbReference type="Proteomes" id="UP000007110">
    <property type="component" value="Unassembled WGS sequence"/>
</dbReference>
<feature type="region of interest" description="Disordered" evidence="6">
    <location>
        <begin position="1483"/>
        <end position="1652"/>
    </location>
</feature>
<feature type="coiled-coil region" evidence="5">
    <location>
        <begin position="999"/>
        <end position="1093"/>
    </location>
</feature>
<feature type="domain" description="SOGA coiled-coil" evidence="7">
    <location>
        <begin position="75"/>
        <end position="129"/>
    </location>
</feature>
<feature type="compositionally biased region" description="Low complexity" evidence="6">
    <location>
        <begin position="917"/>
        <end position="926"/>
    </location>
</feature>
<feature type="compositionally biased region" description="Basic and acidic residues" evidence="6">
    <location>
        <begin position="1979"/>
        <end position="1992"/>
    </location>
</feature>
<dbReference type="Pfam" id="PF11365">
    <property type="entry name" value="SOGA"/>
    <property type="match status" value="1"/>
</dbReference>
<feature type="compositionally biased region" description="Pro residues" evidence="6">
    <location>
        <begin position="1522"/>
        <end position="1531"/>
    </location>
</feature>
<dbReference type="InterPro" id="IPR049885">
    <property type="entry name" value="MTCL1-3"/>
</dbReference>
<dbReference type="GO" id="GO:0016020">
    <property type="term" value="C:membrane"/>
    <property type="evidence" value="ECO:0007669"/>
    <property type="project" value="UniProtKB-SubCell"/>
</dbReference>
<feature type="region of interest" description="Disordered" evidence="6">
    <location>
        <begin position="900"/>
        <end position="952"/>
    </location>
</feature>